<evidence type="ECO:0000256" key="2">
    <source>
        <dbReference type="ARBA" id="ARBA00022833"/>
    </source>
</evidence>
<dbReference type="SUPFAM" id="SSF50129">
    <property type="entry name" value="GroES-like"/>
    <property type="match status" value="1"/>
</dbReference>
<organism evidence="7">
    <name type="scientific">marine metagenome</name>
    <dbReference type="NCBI Taxonomy" id="408172"/>
    <lineage>
        <taxon>unclassified sequences</taxon>
        <taxon>metagenomes</taxon>
        <taxon>ecological metagenomes</taxon>
    </lineage>
</organism>
<keyword evidence="2" id="KW-0862">Zinc</keyword>
<keyword evidence="4" id="KW-0520">NAD</keyword>
<keyword evidence="3" id="KW-0560">Oxidoreductase</keyword>
<dbReference type="PROSITE" id="PS00059">
    <property type="entry name" value="ADH_ZINC"/>
    <property type="match status" value="1"/>
</dbReference>
<proteinExistence type="predicted"/>
<evidence type="ECO:0000313" key="7">
    <source>
        <dbReference type="EMBL" id="SVD63198.1"/>
    </source>
</evidence>
<sequence>MPTDARVVVCPAEPGPLQIHNIALPDPGPYQVVVKQFASGICHSQLHQMHGPRQVPTVLGHESTGVVLAAGREVSHVSEGDHVMVTWVPRDPNATRKPEPVTLQLDDGSVARSQGVFTWADVTIADEQFVVSLPKDAPVDVTAIIGCAVMTGSGAVYHTAAVNEGESVAVYGVGGVGLSAIAAAAVVGADPIIAVDLSEEKLRFAEKFGATIGVNASECDPVERIRELTQMPEGTTSFGVPAAGVD</sequence>
<reference evidence="7" key="1">
    <citation type="submission" date="2018-05" db="EMBL/GenBank/DDBJ databases">
        <authorList>
            <person name="Lanie J.A."/>
            <person name="Ng W.-L."/>
            <person name="Kazmierczak K.M."/>
            <person name="Andrzejewski T.M."/>
            <person name="Davidsen T.M."/>
            <person name="Wayne K.J."/>
            <person name="Tettelin H."/>
            <person name="Glass J.I."/>
            <person name="Rusch D."/>
            <person name="Podicherti R."/>
            <person name="Tsui H.-C.T."/>
            <person name="Winkler M.E."/>
        </authorList>
    </citation>
    <scope>NUCLEOTIDE SEQUENCE</scope>
</reference>
<evidence type="ECO:0000256" key="3">
    <source>
        <dbReference type="ARBA" id="ARBA00023002"/>
    </source>
</evidence>
<dbReference type="EMBL" id="UINC01163083">
    <property type="protein sequence ID" value="SVD63198.1"/>
    <property type="molecule type" value="Genomic_DNA"/>
</dbReference>
<feature type="non-terminal residue" evidence="7">
    <location>
        <position position="246"/>
    </location>
</feature>
<keyword evidence="1" id="KW-0479">Metal-binding</keyword>
<name>A0A382WY94_9ZZZZ</name>
<dbReference type="GO" id="GO:0005829">
    <property type="term" value="C:cytosol"/>
    <property type="evidence" value="ECO:0007669"/>
    <property type="project" value="TreeGrafter"/>
</dbReference>
<feature type="domain" description="Alcohol dehydrogenase-like C-terminal" evidence="5">
    <location>
        <begin position="175"/>
        <end position="230"/>
    </location>
</feature>
<dbReference type="Gene3D" id="3.40.50.720">
    <property type="entry name" value="NAD(P)-binding Rossmann-like Domain"/>
    <property type="match status" value="1"/>
</dbReference>
<dbReference type="AlphaFoldDB" id="A0A382WY94"/>
<accession>A0A382WY94</accession>
<dbReference type="InterPro" id="IPR013149">
    <property type="entry name" value="ADH-like_C"/>
</dbReference>
<protein>
    <submittedName>
        <fullName evidence="7">Uncharacterized protein</fullName>
    </submittedName>
</protein>
<dbReference type="GO" id="GO:0051903">
    <property type="term" value="F:S-(hydroxymethyl)glutathione dehydrogenase [NAD(P)+] activity"/>
    <property type="evidence" value="ECO:0007669"/>
    <property type="project" value="TreeGrafter"/>
</dbReference>
<dbReference type="Gene3D" id="3.90.180.10">
    <property type="entry name" value="Medium-chain alcohol dehydrogenases, catalytic domain"/>
    <property type="match status" value="1"/>
</dbReference>
<dbReference type="InterPro" id="IPR011032">
    <property type="entry name" value="GroES-like_sf"/>
</dbReference>
<dbReference type="GO" id="GO:0046294">
    <property type="term" value="P:formaldehyde catabolic process"/>
    <property type="evidence" value="ECO:0007669"/>
    <property type="project" value="TreeGrafter"/>
</dbReference>
<dbReference type="PANTHER" id="PTHR43880">
    <property type="entry name" value="ALCOHOL DEHYDROGENASE"/>
    <property type="match status" value="1"/>
</dbReference>
<evidence type="ECO:0000259" key="6">
    <source>
        <dbReference type="Pfam" id="PF08240"/>
    </source>
</evidence>
<dbReference type="PANTHER" id="PTHR43880:SF12">
    <property type="entry name" value="ALCOHOL DEHYDROGENASE CLASS-3"/>
    <property type="match status" value="1"/>
</dbReference>
<dbReference type="SUPFAM" id="SSF51735">
    <property type="entry name" value="NAD(P)-binding Rossmann-fold domains"/>
    <property type="match status" value="1"/>
</dbReference>
<evidence type="ECO:0000259" key="5">
    <source>
        <dbReference type="Pfam" id="PF00107"/>
    </source>
</evidence>
<dbReference type="GO" id="GO:0008270">
    <property type="term" value="F:zinc ion binding"/>
    <property type="evidence" value="ECO:0007669"/>
    <property type="project" value="InterPro"/>
</dbReference>
<evidence type="ECO:0000256" key="1">
    <source>
        <dbReference type="ARBA" id="ARBA00022723"/>
    </source>
</evidence>
<evidence type="ECO:0000256" key="4">
    <source>
        <dbReference type="ARBA" id="ARBA00023027"/>
    </source>
</evidence>
<gene>
    <name evidence="7" type="ORF">METZ01_LOCUS416052</name>
</gene>
<dbReference type="Pfam" id="PF00107">
    <property type="entry name" value="ADH_zinc_N"/>
    <property type="match status" value="1"/>
</dbReference>
<dbReference type="InterPro" id="IPR036291">
    <property type="entry name" value="NAD(P)-bd_dom_sf"/>
</dbReference>
<dbReference type="InterPro" id="IPR002328">
    <property type="entry name" value="ADH_Zn_CS"/>
</dbReference>
<feature type="domain" description="Alcohol dehydrogenase-like N-terminal" evidence="6">
    <location>
        <begin position="28"/>
        <end position="135"/>
    </location>
</feature>
<dbReference type="Pfam" id="PF08240">
    <property type="entry name" value="ADH_N"/>
    <property type="match status" value="1"/>
</dbReference>
<dbReference type="InterPro" id="IPR013154">
    <property type="entry name" value="ADH-like_N"/>
</dbReference>